<keyword evidence="1" id="KW-0808">Transferase</keyword>
<organism evidence="9 10">
    <name type="scientific">Paspalum notatum var. saurae</name>
    <dbReference type="NCBI Taxonomy" id="547442"/>
    <lineage>
        <taxon>Eukaryota</taxon>
        <taxon>Viridiplantae</taxon>
        <taxon>Streptophyta</taxon>
        <taxon>Embryophyta</taxon>
        <taxon>Tracheophyta</taxon>
        <taxon>Spermatophyta</taxon>
        <taxon>Magnoliopsida</taxon>
        <taxon>Liliopsida</taxon>
        <taxon>Poales</taxon>
        <taxon>Poaceae</taxon>
        <taxon>PACMAD clade</taxon>
        <taxon>Panicoideae</taxon>
        <taxon>Andropogonodae</taxon>
        <taxon>Paspaleae</taxon>
        <taxon>Paspalinae</taxon>
        <taxon>Paspalum</taxon>
    </lineage>
</organism>
<evidence type="ECO:0000256" key="3">
    <source>
        <dbReference type="ARBA" id="ARBA00022777"/>
    </source>
</evidence>
<gene>
    <name evidence="9" type="ORF">U9M48_004141</name>
</gene>
<reference evidence="9 10" key="1">
    <citation type="submission" date="2024-02" db="EMBL/GenBank/DDBJ databases">
        <title>High-quality chromosome-scale genome assembly of Pensacola bahiagrass (Paspalum notatum Flugge var. saurae).</title>
        <authorList>
            <person name="Vega J.M."/>
            <person name="Podio M."/>
            <person name="Orjuela J."/>
            <person name="Siena L.A."/>
            <person name="Pessino S.C."/>
            <person name="Combes M.C."/>
            <person name="Mariac C."/>
            <person name="Albertini E."/>
            <person name="Pupilli F."/>
            <person name="Ortiz J.P.A."/>
            <person name="Leblanc O."/>
        </authorList>
    </citation>
    <scope>NUCLEOTIDE SEQUENCE [LARGE SCALE GENOMIC DNA]</scope>
    <source>
        <strain evidence="9">R1</strain>
        <tissue evidence="9">Leaf</tissue>
    </source>
</reference>
<feature type="binding site" evidence="5">
    <location>
        <position position="185"/>
    </location>
    <ligand>
        <name>ATP</name>
        <dbReference type="ChEBI" id="CHEBI:30616"/>
    </ligand>
</feature>
<feature type="compositionally biased region" description="Basic and acidic residues" evidence="7">
    <location>
        <begin position="1"/>
        <end position="12"/>
    </location>
</feature>
<evidence type="ECO:0000256" key="7">
    <source>
        <dbReference type="SAM" id="MobiDB-lite"/>
    </source>
</evidence>
<dbReference type="EMBL" id="CP144745">
    <property type="protein sequence ID" value="WVZ53160.1"/>
    <property type="molecule type" value="Genomic_DNA"/>
</dbReference>
<accession>A0AAQ3SKJ8</accession>
<keyword evidence="2 5" id="KW-0547">Nucleotide-binding</keyword>
<feature type="region of interest" description="Disordered" evidence="7">
    <location>
        <begin position="1"/>
        <end position="113"/>
    </location>
</feature>
<proteinExistence type="inferred from homology"/>
<keyword evidence="10" id="KW-1185">Reference proteome</keyword>
<evidence type="ECO:0000256" key="4">
    <source>
        <dbReference type="ARBA" id="ARBA00022840"/>
    </source>
</evidence>
<evidence type="ECO:0000259" key="8">
    <source>
        <dbReference type="PROSITE" id="PS50011"/>
    </source>
</evidence>
<feature type="compositionally biased region" description="Basic and acidic residues" evidence="7">
    <location>
        <begin position="52"/>
        <end position="70"/>
    </location>
</feature>
<dbReference type="Proteomes" id="UP001341281">
    <property type="component" value="Chromosome 01"/>
</dbReference>
<dbReference type="SUPFAM" id="SSF56112">
    <property type="entry name" value="Protein kinase-like (PK-like)"/>
    <property type="match status" value="1"/>
</dbReference>
<dbReference type="Pfam" id="PF00069">
    <property type="entry name" value="Pkinase"/>
    <property type="match status" value="1"/>
</dbReference>
<keyword evidence="3" id="KW-0418">Kinase</keyword>
<dbReference type="InterPro" id="IPR017441">
    <property type="entry name" value="Protein_kinase_ATP_BS"/>
</dbReference>
<evidence type="ECO:0000313" key="10">
    <source>
        <dbReference type="Proteomes" id="UP001341281"/>
    </source>
</evidence>
<dbReference type="GO" id="GO:0005524">
    <property type="term" value="F:ATP binding"/>
    <property type="evidence" value="ECO:0007669"/>
    <property type="project" value="UniProtKB-UniRule"/>
</dbReference>
<dbReference type="PANTHER" id="PTHR45707:SF59">
    <property type="entry name" value="PROTEIN KINASE DOMAIN-CONTAINING PROTEIN"/>
    <property type="match status" value="1"/>
</dbReference>
<comment type="similarity">
    <text evidence="6">Belongs to the protein kinase superfamily.</text>
</comment>
<keyword evidence="6" id="KW-0723">Serine/threonine-protein kinase</keyword>
<dbReference type="PROSITE" id="PS00107">
    <property type="entry name" value="PROTEIN_KINASE_ATP"/>
    <property type="match status" value="1"/>
</dbReference>
<dbReference type="Gene3D" id="3.30.200.20">
    <property type="entry name" value="Phosphorylase Kinase, domain 1"/>
    <property type="match status" value="1"/>
</dbReference>
<dbReference type="PROSITE" id="PS00108">
    <property type="entry name" value="PROTEIN_KINASE_ST"/>
    <property type="match status" value="1"/>
</dbReference>
<evidence type="ECO:0000256" key="1">
    <source>
        <dbReference type="ARBA" id="ARBA00022679"/>
    </source>
</evidence>
<evidence type="ECO:0000313" key="9">
    <source>
        <dbReference type="EMBL" id="WVZ53160.1"/>
    </source>
</evidence>
<dbReference type="AlphaFoldDB" id="A0AAQ3SKJ8"/>
<dbReference type="InterPro" id="IPR000719">
    <property type="entry name" value="Prot_kinase_dom"/>
</dbReference>
<evidence type="ECO:0000256" key="2">
    <source>
        <dbReference type="ARBA" id="ARBA00022741"/>
    </source>
</evidence>
<name>A0AAQ3SKJ8_PASNO</name>
<evidence type="ECO:0000256" key="5">
    <source>
        <dbReference type="PROSITE-ProRule" id="PRU10141"/>
    </source>
</evidence>
<dbReference type="GO" id="GO:0004674">
    <property type="term" value="F:protein serine/threonine kinase activity"/>
    <property type="evidence" value="ECO:0007669"/>
    <property type="project" value="UniProtKB-KW"/>
</dbReference>
<dbReference type="PANTHER" id="PTHR45707">
    <property type="entry name" value="C2 CALCIUM/LIPID-BINDING PLANT PHOSPHORIBOSYLTRANSFERASE FAMILY PROTEIN"/>
    <property type="match status" value="1"/>
</dbReference>
<feature type="compositionally biased region" description="Gly residues" evidence="7">
    <location>
        <begin position="30"/>
        <end position="49"/>
    </location>
</feature>
<keyword evidence="4 5" id="KW-0067">ATP-binding</keyword>
<dbReference type="InterPro" id="IPR011009">
    <property type="entry name" value="Kinase-like_dom_sf"/>
</dbReference>
<feature type="domain" description="Protein kinase" evidence="8">
    <location>
        <begin position="150"/>
        <end position="305"/>
    </location>
</feature>
<dbReference type="InterPro" id="IPR008271">
    <property type="entry name" value="Ser/Thr_kinase_AS"/>
</dbReference>
<dbReference type="Gene3D" id="1.10.510.10">
    <property type="entry name" value="Transferase(Phosphotransferase) domain 1"/>
    <property type="match status" value="1"/>
</dbReference>
<protein>
    <recommendedName>
        <fullName evidence="8">Protein kinase domain-containing protein</fullName>
    </recommendedName>
</protein>
<evidence type="ECO:0000256" key="6">
    <source>
        <dbReference type="RuleBase" id="RU000304"/>
    </source>
</evidence>
<dbReference type="PROSITE" id="PS50011">
    <property type="entry name" value="PROTEIN_KINASE_DOM"/>
    <property type="match status" value="1"/>
</dbReference>
<dbReference type="SMART" id="SM00220">
    <property type="entry name" value="S_TKc"/>
    <property type="match status" value="1"/>
</dbReference>
<sequence length="305" mass="32956">MGRRGEREHRTGELLPSSPAPVLAAEAELGSGGWAGRRAAGGGGGGGSVTDGRGHAAADGAVRRGSEQRRRGVAAKGLWPRGAQVSQERLGHGRNTESVIPPEPGSNTQNGRAGPGYDCGWGVQTRACALLHLPTKNIPASFLKQIANDFSPERELGKGVFGIVYKLELLTQGILEDGEVIAVKKLVESSLVSLEKTFSNEVGNLMVVQHEDIVKLVGFCHETHKKVFYSAMNEYLPKGSLDKYIFAQSNRIDCDIRFKVIRGICNGLYFLHNKIHGPVVHMDLKPENILLDDNMVPKIVDFGLS</sequence>